<comment type="caution">
    <text evidence="1">The sequence shown here is derived from an EMBL/GenBank/DDBJ whole genome shotgun (WGS) entry which is preliminary data.</text>
</comment>
<gene>
    <name evidence="1" type="ORF">CWE05_09485</name>
</gene>
<proteinExistence type="predicted"/>
<sequence>MVFVAQLALAKPLVDAAMTLMALDAWYSRMAGIEPDSPVMSFFNTYFNDDFMAERFQTMSLDPGKAGRL</sequence>
<accession>A0A2U2RQN4</accession>
<evidence type="ECO:0000313" key="2">
    <source>
        <dbReference type="Proteomes" id="UP000245582"/>
    </source>
</evidence>
<organism evidence="1 2">
    <name type="scientific">Bifidobacterium longum</name>
    <dbReference type="NCBI Taxonomy" id="216816"/>
    <lineage>
        <taxon>Bacteria</taxon>
        <taxon>Bacillati</taxon>
        <taxon>Actinomycetota</taxon>
        <taxon>Actinomycetes</taxon>
        <taxon>Bifidobacteriales</taxon>
        <taxon>Bifidobacteriaceae</taxon>
        <taxon>Bifidobacterium</taxon>
    </lineage>
</organism>
<dbReference type="RefSeq" id="WP_013410864.1">
    <property type="nucleotide sequence ID" value="NZ_CP139152.1"/>
</dbReference>
<evidence type="ECO:0000313" key="1">
    <source>
        <dbReference type="EMBL" id="PWH08188.1"/>
    </source>
</evidence>
<name>A0A2U2RQN4_BIFLN</name>
<dbReference type="Proteomes" id="UP000245582">
    <property type="component" value="Unassembled WGS sequence"/>
</dbReference>
<reference evidence="1 2" key="1">
    <citation type="submission" date="2017-11" db="EMBL/GenBank/DDBJ databases">
        <title>Draft genome sequence of Bifidobacterium longum UMA026, isolated from Holstein dairy cow feces.</title>
        <authorList>
            <person name="Albert K."/>
            <person name="Sela D.A."/>
        </authorList>
    </citation>
    <scope>NUCLEOTIDE SEQUENCE [LARGE SCALE GENOMIC DNA]</scope>
    <source>
        <strain evidence="1 2">UMA026</strain>
    </source>
</reference>
<protein>
    <submittedName>
        <fullName evidence="1">Uncharacterized protein</fullName>
    </submittedName>
</protein>
<dbReference type="EMBL" id="PHUM01000013">
    <property type="protein sequence ID" value="PWH08188.1"/>
    <property type="molecule type" value="Genomic_DNA"/>
</dbReference>
<dbReference type="AlphaFoldDB" id="A0A2U2RQN4"/>